<evidence type="ECO:0000256" key="2">
    <source>
        <dbReference type="SAM" id="Phobius"/>
    </source>
</evidence>
<keyword evidence="2" id="KW-0812">Transmembrane</keyword>
<feature type="compositionally biased region" description="Polar residues" evidence="1">
    <location>
        <begin position="104"/>
        <end position="118"/>
    </location>
</feature>
<dbReference type="OrthoDB" id="720002at2759"/>
<comment type="caution">
    <text evidence="3">The sequence shown here is derived from an EMBL/GenBank/DDBJ whole genome shotgun (WGS) entry which is preliminary data.</text>
</comment>
<accession>A0A3L6S0P3</accession>
<keyword evidence="2" id="KW-1133">Transmembrane helix</keyword>
<evidence type="ECO:0000256" key="1">
    <source>
        <dbReference type="SAM" id="MobiDB-lite"/>
    </source>
</evidence>
<evidence type="ECO:0000313" key="4">
    <source>
        <dbReference type="Proteomes" id="UP000275267"/>
    </source>
</evidence>
<proteinExistence type="predicted"/>
<keyword evidence="4" id="KW-1185">Reference proteome</keyword>
<feature type="transmembrane region" description="Helical" evidence="2">
    <location>
        <begin position="20"/>
        <end position="37"/>
    </location>
</feature>
<dbReference type="Proteomes" id="UP000275267">
    <property type="component" value="Unassembled WGS sequence"/>
</dbReference>
<name>A0A3L6S0P3_PANMI</name>
<gene>
    <name evidence="3" type="ORF">C2845_PM09G23970</name>
</gene>
<reference evidence="4" key="1">
    <citation type="journal article" date="2019" name="Nat. Commun.">
        <title>The genome of broomcorn millet.</title>
        <authorList>
            <person name="Zou C."/>
            <person name="Miki D."/>
            <person name="Li D."/>
            <person name="Tang Q."/>
            <person name="Xiao L."/>
            <person name="Rajput S."/>
            <person name="Deng P."/>
            <person name="Jia W."/>
            <person name="Huang R."/>
            <person name="Zhang M."/>
            <person name="Sun Y."/>
            <person name="Hu J."/>
            <person name="Fu X."/>
            <person name="Schnable P.S."/>
            <person name="Li F."/>
            <person name="Zhang H."/>
            <person name="Feng B."/>
            <person name="Zhu X."/>
            <person name="Liu R."/>
            <person name="Schnable J.C."/>
            <person name="Zhu J.-K."/>
            <person name="Zhang H."/>
        </authorList>
    </citation>
    <scope>NUCLEOTIDE SEQUENCE [LARGE SCALE GENOMIC DNA]</scope>
</reference>
<sequence length="285" mass="28874">MDPTVCASLQPPMDSLSFHSLPALVVAVFVAGAREAASLPSMAGVLQDIVAVGVDTTVVAASVVVTVVAPSLTGRRSPPRHRSPDRRPGPFAPAPRQAPAISAGSVSSERTRTATPPHTNGLVLNRNIPLPAAVRLPTPTPPEEPPRRPLVLQLRHPGCTASGIGVIPDLNSTTAAIGNAGFGPQAGPSNAAITSFTAANTASGFAGPTMETHPSFVVGTRAARRGAPPYYNSSGLSSTAASAASATPSAPTPARLFGRVAATDRRPGIWCGTWSPAALGLSSEN</sequence>
<protein>
    <submittedName>
        <fullName evidence="3">Uncharacterized protein</fullName>
    </submittedName>
</protein>
<evidence type="ECO:0000313" key="3">
    <source>
        <dbReference type="EMBL" id="RLN12209.1"/>
    </source>
</evidence>
<keyword evidence="2" id="KW-0472">Membrane</keyword>
<feature type="transmembrane region" description="Helical" evidence="2">
    <location>
        <begin position="49"/>
        <end position="72"/>
    </location>
</feature>
<dbReference type="AlphaFoldDB" id="A0A3L6S0P3"/>
<feature type="region of interest" description="Disordered" evidence="1">
    <location>
        <begin position="73"/>
        <end position="126"/>
    </location>
</feature>
<dbReference type="EMBL" id="PQIB02000006">
    <property type="protein sequence ID" value="RLN12209.1"/>
    <property type="molecule type" value="Genomic_DNA"/>
</dbReference>
<organism evidence="3 4">
    <name type="scientific">Panicum miliaceum</name>
    <name type="common">Proso millet</name>
    <name type="synonym">Broomcorn millet</name>
    <dbReference type="NCBI Taxonomy" id="4540"/>
    <lineage>
        <taxon>Eukaryota</taxon>
        <taxon>Viridiplantae</taxon>
        <taxon>Streptophyta</taxon>
        <taxon>Embryophyta</taxon>
        <taxon>Tracheophyta</taxon>
        <taxon>Spermatophyta</taxon>
        <taxon>Magnoliopsida</taxon>
        <taxon>Liliopsida</taxon>
        <taxon>Poales</taxon>
        <taxon>Poaceae</taxon>
        <taxon>PACMAD clade</taxon>
        <taxon>Panicoideae</taxon>
        <taxon>Panicodae</taxon>
        <taxon>Paniceae</taxon>
        <taxon>Panicinae</taxon>
        <taxon>Panicum</taxon>
        <taxon>Panicum sect. Panicum</taxon>
    </lineage>
</organism>